<accession>A0AAV0XH06</accession>
<dbReference type="Proteomes" id="UP001160148">
    <property type="component" value="Unassembled WGS sequence"/>
</dbReference>
<organism evidence="1 2">
    <name type="scientific">Macrosiphum euphorbiae</name>
    <name type="common">potato aphid</name>
    <dbReference type="NCBI Taxonomy" id="13131"/>
    <lineage>
        <taxon>Eukaryota</taxon>
        <taxon>Metazoa</taxon>
        <taxon>Ecdysozoa</taxon>
        <taxon>Arthropoda</taxon>
        <taxon>Hexapoda</taxon>
        <taxon>Insecta</taxon>
        <taxon>Pterygota</taxon>
        <taxon>Neoptera</taxon>
        <taxon>Paraneoptera</taxon>
        <taxon>Hemiptera</taxon>
        <taxon>Sternorrhyncha</taxon>
        <taxon>Aphidomorpha</taxon>
        <taxon>Aphidoidea</taxon>
        <taxon>Aphididae</taxon>
        <taxon>Macrosiphini</taxon>
        <taxon>Macrosiphum</taxon>
    </lineage>
</organism>
<sequence>MNANQYQSLSTEREEIMSIFSDLRPAKFYPVPDVEAMPRQTHVQNSEDIVARTDRTTQPGYISDADILGLDLYVKPPEPVNVASSYQTMWVRHSGPQWPWSTPHLTSRWC</sequence>
<evidence type="ECO:0000313" key="2">
    <source>
        <dbReference type="Proteomes" id="UP001160148"/>
    </source>
</evidence>
<name>A0AAV0XH06_9HEMI</name>
<protein>
    <submittedName>
        <fullName evidence="1">Uncharacterized protein</fullName>
    </submittedName>
</protein>
<reference evidence="1 2" key="1">
    <citation type="submission" date="2023-01" db="EMBL/GenBank/DDBJ databases">
        <authorList>
            <person name="Whitehead M."/>
        </authorList>
    </citation>
    <scope>NUCLEOTIDE SEQUENCE [LARGE SCALE GENOMIC DNA]</scope>
</reference>
<dbReference type="AlphaFoldDB" id="A0AAV0XH06"/>
<dbReference type="EMBL" id="CARXXK010000005">
    <property type="protein sequence ID" value="CAI6367660.1"/>
    <property type="molecule type" value="Genomic_DNA"/>
</dbReference>
<gene>
    <name evidence="1" type="ORF">MEUPH1_LOCUS22113</name>
</gene>
<keyword evidence="2" id="KW-1185">Reference proteome</keyword>
<comment type="caution">
    <text evidence="1">The sequence shown here is derived from an EMBL/GenBank/DDBJ whole genome shotgun (WGS) entry which is preliminary data.</text>
</comment>
<proteinExistence type="predicted"/>
<evidence type="ECO:0000313" key="1">
    <source>
        <dbReference type="EMBL" id="CAI6367660.1"/>
    </source>
</evidence>